<evidence type="ECO:0000259" key="14">
    <source>
        <dbReference type="PROSITE" id="PS51398"/>
    </source>
</evidence>
<keyword evidence="8" id="KW-0479">Metal-binding</keyword>
<dbReference type="GO" id="GO:0006516">
    <property type="term" value="P:glycoprotein catabolic process"/>
    <property type="evidence" value="ECO:0007669"/>
    <property type="project" value="InterPro"/>
</dbReference>
<protein>
    <recommendedName>
        <fullName evidence="6">Peptide-N(4)-(N-acetyl-beta-glucosaminyl)asparagine amidase</fullName>
        <ecNumber evidence="5">3.5.1.52</ecNumber>
    </recommendedName>
    <alternativeName>
        <fullName evidence="12">Peptide:N-glycanase</fullName>
    </alternativeName>
</protein>
<evidence type="ECO:0000256" key="2">
    <source>
        <dbReference type="ARBA" id="ARBA00001947"/>
    </source>
</evidence>
<comment type="cofactor">
    <cofactor evidence="2">
        <name>Zn(2+)</name>
        <dbReference type="ChEBI" id="CHEBI:29105"/>
    </cofactor>
</comment>
<dbReference type="SMART" id="SM00460">
    <property type="entry name" value="TGc"/>
    <property type="match status" value="1"/>
</dbReference>
<dbReference type="Proteomes" id="UP000410492">
    <property type="component" value="Unassembled WGS sequence"/>
</dbReference>
<keyword evidence="10" id="KW-0862">Zinc</keyword>
<dbReference type="GO" id="GO:0000224">
    <property type="term" value="F:peptide-N4-(N-acetyl-beta-glucosaminyl)asparagine amidase activity"/>
    <property type="evidence" value="ECO:0007669"/>
    <property type="project" value="UniProtKB-EC"/>
</dbReference>
<dbReference type="SUPFAM" id="SSF143503">
    <property type="entry name" value="PUG domain-like"/>
    <property type="match status" value="1"/>
</dbReference>
<dbReference type="PANTHER" id="PTHR12143:SF19">
    <property type="entry name" value="PEPTIDE-N(4)-(N-ACETYL-BETA-GLUCOSAMINYL)ASPARAGINE AMIDASE"/>
    <property type="match status" value="1"/>
</dbReference>
<evidence type="ECO:0000256" key="4">
    <source>
        <dbReference type="ARBA" id="ARBA00009390"/>
    </source>
</evidence>
<evidence type="ECO:0000256" key="3">
    <source>
        <dbReference type="ARBA" id="ARBA00004496"/>
    </source>
</evidence>
<dbReference type="SMART" id="SM00580">
    <property type="entry name" value="PUG"/>
    <property type="match status" value="1"/>
</dbReference>
<proteinExistence type="inferred from homology"/>
<dbReference type="InterPro" id="IPR038765">
    <property type="entry name" value="Papain-like_cys_pep_sf"/>
</dbReference>
<comment type="subcellular location">
    <subcellularLocation>
        <location evidence="3">Cytoplasm</location>
    </subcellularLocation>
</comment>
<organism evidence="15 16">
    <name type="scientific">Callosobruchus maculatus</name>
    <name type="common">Southern cowpea weevil</name>
    <name type="synonym">Pulse bruchid</name>
    <dbReference type="NCBI Taxonomy" id="64391"/>
    <lineage>
        <taxon>Eukaryota</taxon>
        <taxon>Metazoa</taxon>
        <taxon>Ecdysozoa</taxon>
        <taxon>Arthropoda</taxon>
        <taxon>Hexapoda</taxon>
        <taxon>Insecta</taxon>
        <taxon>Pterygota</taxon>
        <taxon>Neoptera</taxon>
        <taxon>Endopterygota</taxon>
        <taxon>Coleoptera</taxon>
        <taxon>Polyphaga</taxon>
        <taxon>Cucujiformia</taxon>
        <taxon>Chrysomeloidea</taxon>
        <taxon>Chrysomelidae</taxon>
        <taxon>Bruchinae</taxon>
        <taxon>Bruchini</taxon>
        <taxon>Callosobruchus</taxon>
    </lineage>
</organism>
<dbReference type="InterPro" id="IPR050883">
    <property type="entry name" value="PNGase"/>
</dbReference>
<dbReference type="InterPro" id="IPR002931">
    <property type="entry name" value="Transglutaminase-like"/>
</dbReference>
<dbReference type="PROSITE" id="PS51398">
    <property type="entry name" value="PAW"/>
    <property type="match status" value="1"/>
</dbReference>
<comment type="similarity">
    <text evidence="4 13">Belongs to the transglutaminase-like superfamily. PNGase family.</text>
</comment>
<evidence type="ECO:0000256" key="1">
    <source>
        <dbReference type="ARBA" id="ARBA00001650"/>
    </source>
</evidence>
<dbReference type="GO" id="GO:0005829">
    <property type="term" value="C:cytosol"/>
    <property type="evidence" value="ECO:0007669"/>
    <property type="project" value="TreeGrafter"/>
</dbReference>
<accession>A0A653DG94</accession>
<evidence type="ECO:0000256" key="13">
    <source>
        <dbReference type="PROSITE-ProRule" id="PRU00731"/>
    </source>
</evidence>
<dbReference type="SUPFAM" id="SSF54001">
    <property type="entry name" value="Cysteine proteinases"/>
    <property type="match status" value="1"/>
</dbReference>
<dbReference type="InterPro" id="IPR036339">
    <property type="entry name" value="PUB-like_dom_sf"/>
</dbReference>
<gene>
    <name evidence="15" type="ORF">CALMAC_LOCUS17331</name>
</gene>
<evidence type="ECO:0000256" key="5">
    <source>
        <dbReference type="ARBA" id="ARBA00012158"/>
    </source>
</evidence>
<evidence type="ECO:0000256" key="11">
    <source>
        <dbReference type="ARBA" id="ARBA00024870"/>
    </source>
</evidence>
<evidence type="ECO:0000256" key="8">
    <source>
        <dbReference type="ARBA" id="ARBA00022723"/>
    </source>
</evidence>
<evidence type="ECO:0000256" key="12">
    <source>
        <dbReference type="ARBA" id="ARBA00032901"/>
    </source>
</evidence>
<dbReference type="Gene3D" id="1.20.58.2190">
    <property type="match status" value="1"/>
</dbReference>
<evidence type="ECO:0000256" key="10">
    <source>
        <dbReference type="ARBA" id="ARBA00022833"/>
    </source>
</evidence>
<dbReference type="InterPro" id="IPR008979">
    <property type="entry name" value="Galactose-bd-like_sf"/>
</dbReference>
<dbReference type="GO" id="GO:0005634">
    <property type="term" value="C:nucleus"/>
    <property type="evidence" value="ECO:0007669"/>
    <property type="project" value="TreeGrafter"/>
</dbReference>
<dbReference type="OrthoDB" id="409136at2759"/>
<sequence length="632" mass="72864">MGLDNLLEKLGRNSPDAINEAVRVISKIAENILKDPKNMKIRTLQKSNAAISNKILALEGGADCLTMLGFQETATSFTMPSSTSIESITEFKEILVSWKNSIFTNDNVISQEDKKAKNEIAPHEESTKDVIKPVVLPPLELMYSNPFLRRMEVHANDVLQYEDEKLRARCRKLIPVTLLEFNSQERLRAVQKLAKKDQSLDVDVSVQDMLILELLSWFKNDFFTWVDCMECEHCGGETAFSHMSTDPKHLVYTERVELHRCKSCRQFTPFPRYSDLNILLETRKGRCGEWANTFTLCCRAMNWDARLVVEENDHVWTEVYSITQKRWLHCDSCENICDTPLIYESGWNKKISYVIAYSAEEVQDVTWRYSSNHKAVLSRRKNCLENQLLDALFTIRDKKQKALSEPRKKYLTKRTLMELVEFLIEKKSSDEDKKGRISGSTAWKLRRGEIQCDVTSHVWSIHSSDLIDNNTVTIKYCCAQDKYEYSSGSNILKALERWASGVFNHQSVFRKVETDWKMAYICREDGKVEGALTWKLDLSNCTKRLDSVDIFFDYATFENGRVEVNICSENSCYSLPRGEKKMTISGIHDVRGLTITAKLTEGKGNCAWQHAQLFRQNLDSSDYPFSIILKFK</sequence>
<dbReference type="Pfam" id="PF01841">
    <property type="entry name" value="Transglut_core"/>
    <property type="match status" value="1"/>
</dbReference>
<dbReference type="InterPro" id="IPR018997">
    <property type="entry name" value="PUB_domain"/>
</dbReference>
<keyword evidence="7" id="KW-0963">Cytoplasm</keyword>
<name>A0A653DG94_CALMS</name>
<dbReference type="EMBL" id="CAACVG010011949">
    <property type="protein sequence ID" value="VEN59221.1"/>
    <property type="molecule type" value="Genomic_DNA"/>
</dbReference>
<dbReference type="PANTHER" id="PTHR12143">
    <property type="entry name" value="PEPTIDE N-GLYCANASE PNGASE -RELATED"/>
    <property type="match status" value="1"/>
</dbReference>
<dbReference type="GO" id="GO:0046872">
    <property type="term" value="F:metal ion binding"/>
    <property type="evidence" value="ECO:0007669"/>
    <property type="project" value="UniProtKB-KW"/>
</dbReference>
<dbReference type="Pfam" id="PF04721">
    <property type="entry name" value="PAW"/>
    <property type="match status" value="1"/>
</dbReference>
<evidence type="ECO:0000256" key="6">
    <source>
        <dbReference type="ARBA" id="ARBA00018546"/>
    </source>
</evidence>
<keyword evidence="9" id="KW-0378">Hydrolase</keyword>
<dbReference type="AlphaFoldDB" id="A0A653DG94"/>
<comment type="function">
    <text evidence="11">Specifically deglycosylates the denatured form of N-linked glycoproteins in the cytoplasm and assists their proteasome-mediated degradation. Cleaves the beta-aspartyl-glucosamine (GlcNAc) of the glycan and the amide side chain of Asn, converting Asn to Asp. Prefers proteins containing high-mannose over those bearing complex type oligosaccharides. Can recognize misfolded proteins in the endoplasmic reticulum that are exported to the cytosol to be destroyed and deglycosylate them, while it has no activity toward native proteins. Deglycosylation is a prerequisite for subsequent proteasome-mediated degradation of some, but not all, misfolded glycoproteins.</text>
</comment>
<dbReference type="Gene3D" id="2.20.25.10">
    <property type="match status" value="1"/>
</dbReference>
<evidence type="ECO:0000256" key="7">
    <source>
        <dbReference type="ARBA" id="ARBA00022490"/>
    </source>
</evidence>
<feature type="domain" description="PAW" evidence="14">
    <location>
        <begin position="432"/>
        <end position="632"/>
    </location>
</feature>
<dbReference type="EC" id="3.5.1.52" evidence="5"/>
<dbReference type="Pfam" id="PF09409">
    <property type="entry name" value="PUB"/>
    <property type="match status" value="1"/>
</dbReference>
<dbReference type="InterPro" id="IPR006588">
    <property type="entry name" value="Peptide_N_glycanase_PAW_dom"/>
</dbReference>
<dbReference type="SUPFAM" id="SSF49785">
    <property type="entry name" value="Galactose-binding domain-like"/>
    <property type="match status" value="1"/>
</dbReference>
<dbReference type="Gene3D" id="3.10.620.30">
    <property type="match status" value="1"/>
</dbReference>
<reference evidence="15 16" key="1">
    <citation type="submission" date="2019-01" db="EMBL/GenBank/DDBJ databases">
        <authorList>
            <person name="Sayadi A."/>
        </authorList>
    </citation>
    <scope>NUCLEOTIDE SEQUENCE [LARGE SCALE GENOMIC DNA]</scope>
</reference>
<comment type="catalytic activity">
    <reaction evidence="1">
        <text>Hydrolysis of an N(4)-(acetyl-beta-D-glucosaminyl)asparagine residue in which the glucosamine residue may be further glycosylated, to yield a (substituted) N-acetyl-beta-D-glucosaminylamine and a peptide containing an aspartate residue.</text>
        <dbReference type="EC" id="3.5.1.52"/>
    </reaction>
</comment>
<keyword evidence="16" id="KW-1185">Reference proteome</keyword>
<evidence type="ECO:0000313" key="15">
    <source>
        <dbReference type="EMBL" id="VEN59221.1"/>
    </source>
</evidence>
<evidence type="ECO:0000313" key="16">
    <source>
        <dbReference type="Proteomes" id="UP000410492"/>
    </source>
</evidence>
<dbReference type="Gene3D" id="2.60.120.1020">
    <property type="entry name" value="Peptide N glycanase, PAW domain"/>
    <property type="match status" value="1"/>
</dbReference>
<evidence type="ECO:0000256" key="9">
    <source>
        <dbReference type="ARBA" id="ARBA00022801"/>
    </source>
</evidence>
<dbReference type="InterPro" id="IPR038680">
    <property type="entry name" value="PAW_sf"/>
</dbReference>